<comment type="caution">
    <text evidence="8">The sequence shown here is derived from an EMBL/GenBank/DDBJ whole genome shotgun (WGS) entry which is preliminary data.</text>
</comment>
<evidence type="ECO:0000256" key="5">
    <source>
        <dbReference type="ARBA" id="ARBA00023284"/>
    </source>
</evidence>
<dbReference type="Gene3D" id="3.40.30.10">
    <property type="entry name" value="Glutaredoxin"/>
    <property type="match status" value="1"/>
</dbReference>
<dbReference type="PANTHER" id="PTHR43110">
    <property type="entry name" value="THIOL PEROXIDASE"/>
    <property type="match status" value="1"/>
</dbReference>
<dbReference type="RefSeq" id="WP_137319315.1">
    <property type="nucleotide sequence ID" value="NZ_BAABGL010000012.1"/>
</dbReference>
<dbReference type="EC" id="1.11.1.24" evidence="6"/>
<dbReference type="GO" id="GO:0004601">
    <property type="term" value="F:peroxidase activity"/>
    <property type="evidence" value="ECO:0007669"/>
    <property type="project" value="UniProtKB-KW"/>
</dbReference>
<reference evidence="9" key="1">
    <citation type="journal article" date="2019" name="Int. J. Syst. Evol. Microbiol.">
        <title>The Global Catalogue of Microorganisms (GCM) 10K type strain sequencing project: providing services to taxonomists for standard genome sequencing and annotation.</title>
        <authorList>
            <consortium name="The Broad Institute Genomics Platform"/>
            <consortium name="The Broad Institute Genome Sequencing Center for Infectious Disease"/>
            <person name="Wu L."/>
            <person name="Ma J."/>
        </authorList>
    </citation>
    <scope>NUCLEOTIDE SEQUENCE [LARGE SCALE GENOMIC DNA]</scope>
    <source>
        <strain evidence="9">JCM 17808</strain>
    </source>
</reference>
<dbReference type="PANTHER" id="PTHR43110:SF1">
    <property type="entry name" value="THIOL PEROXIDASE"/>
    <property type="match status" value="1"/>
</dbReference>
<dbReference type="PROSITE" id="PS01265">
    <property type="entry name" value="TPX"/>
    <property type="match status" value="1"/>
</dbReference>
<feature type="active site" description="Cysteine sulfenic acid (-SOH) intermediate" evidence="6">
    <location>
        <position position="60"/>
    </location>
</feature>
<comment type="similarity">
    <text evidence="6">Belongs to the peroxiredoxin family. Tpx subfamily.</text>
</comment>
<name>A0ABP8JI47_9MICO</name>
<evidence type="ECO:0000256" key="1">
    <source>
        <dbReference type="ARBA" id="ARBA00022559"/>
    </source>
</evidence>
<keyword evidence="5 6" id="KW-0676">Redox-active center</keyword>
<organism evidence="8 9">
    <name type="scientific">Brevibacterium pityocampae</name>
    <dbReference type="NCBI Taxonomy" id="506594"/>
    <lineage>
        <taxon>Bacteria</taxon>
        <taxon>Bacillati</taxon>
        <taxon>Actinomycetota</taxon>
        <taxon>Actinomycetes</taxon>
        <taxon>Micrococcales</taxon>
        <taxon>Brevibacteriaceae</taxon>
        <taxon>Brevibacterium</taxon>
    </lineage>
</organism>
<evidence type="ECO:0000259" key="7">
    <source>
        <dbReference type="PROSITE" id="PS51352"/>
    </source>
</evidence>
<evidence type="ECO:0000256" key="2">
    <source>
        <dbReference type="ARBA" id="ARBA00022862"/>
    </source>
</evidence>
<comment type="function">
    <text evidence="6">Thiol-specific peroxidase that catalyzes the reduction of hydrogen peroxide and organic hydroperoxides to water and alcohols, respectively. Plays a role in cell protection against oxidative stress by detoxifying peroxides.</text>
</comment>
<gene>
    <name evidence="6 8" type="primary">tpx</name>
    <name evidence="8" type="ORF">GCM10023167_18060</name>
</gene>
<dbReference type="InterPro" id="IPR018219">
    <property type="entry name" value="Tpx_CS"/>
</dbReference>
<comment type="miscellaneous">
    <text evidence="6">The active site is a conserved redox-active cysteine residue, the peroxidatic cysteine (C(P)), which makes the nucleophilic attack on the peroxide substrate. The peroxide oxidizes the C(P)-SH to cysteine sulfenic acid (C(P)-SOH), which then reacts with another cysteine residue, the resolving cysteine (C(R)), to form a disulfide bridge. The disulfide is subsequently reduced by an appropriate electron donor to complete the catalytic cycle. In this atypical 2-Cys peroxiredoxin, C(R) is present in the same subunit to form an intramolecular disulfide. The disulfide is subsequently reduced by thioredoxin.</text>
</comment>
<dbReference type="HAMAP" id="MF_00269">
    <property type="entry name" value="Tpx"/>
    <property type="match status" value="1"/>
</dbReference>
<dbReference type="InterPro" id="IPR002065">
    <property type="entry name" value="TPX"/>
</dbReference>
<dbReference type="SUPFAM" id="SSF52833">
    <property type="entry name" value="Thioredoxin-like"/>
    <property type="match status" value="1"/>
</dbReference>
<feature type="disulfide bond" description="Redox-active" evidence="6">
    <location>
        <begin position="60"/>
        <end position="94"/>
    </location>
</feature>
<keyword evidence="9" id="KW-1185">Reference proteome</keyword>
<dbReference type="EMBL" id="BAABGL010000012">
    <property type="protein sequence ID" value="GAA4391048.1"/>
    <property type="molecule type" value="Genomic_DNA"/>
</dbReference>
<dbReference type="NCBIfam" id="NF001808">
    <property type="entry name" value="PRK00522.1"/>
    <property type="match status" value="1"/>
</dbReference>
<dbReference type="Proteomes" id="UP001500642">
    <property type="component" value="Unassembled WGS sequence"/>
</dbReference>
<evidence type="ECO:0000256" key="6">
    <source>
        <dbReference type="HAMAP-Rule" id="MF_00269"/>
    </source>
</evidence>
<proteinExistence type="inferred from homology"/>
<evidence type="ECO:0000256" key="3">
    <source>
        <dbReference type="ARBA" id="ARBA00023002"/>
    </source>
</evidence>
<keyword evidence="3 6" id="KW-0560">Oxidoreductase</keyword>
<accession>A0ABP8JI47</accession>
<dbReference type="PROSITE" id="PS51352">
    <property type="entry name" value="THIOREDOXIN_2"/>
    <property type="match status" value="1"/>
</dbReference>
<sequence length="165" mass="16892">MAETAFKSTPVHTSGDLPATGAQAPAFDLVGTDLGAVTSGSFSGKRLVLNVFPSIDTGVCAASVRRFNELAAGLENTAVLCVSQDLPFAQARFCGAEGIDNVTAASAFRSSFGEDFGLRLADGPMAGLLARAVLVLDESGTVTYTELVPEITTEPDYDAAVAALG</sequence>
<dbReference type="InterPro" id="IPR050455">
    <property type="entry name" value="Tpx_Peroxidase_subfamily"/>
</dbReference>
<dbReference type="CDD" id="cd03014">
    <property type="entry name" value="PRX_Atyp2cys"/>
    <property type="match status" value="1"/>
</dbReference>
<evidence type="ECO:0000256" key="4">
    <source>
        <dbReference type="ARBA" id="ARBA00023157"/>
    </source>
</evidence>
<dbReference type="InterPro" id="IPR013740">
    <property type="entry name" value="Redoxin"/>
</dbReference>
<comment type="subunit">
    <text evidence="6">Homodimer.</text>
</comment>
<dbReference type="InterPro" id="IPR036249">
    <property type="entry name" value="Thioredoxin-like_sf"/>
</dbReference>
<keyword evidence="2 6" id="KW-0049">Antioxidant</keyword>
<dbReference type="Pfam" id="PF08534">
    <property type="entry name" value="Redoxin"/>
    <property type="match status" value="1"/>
</dbReference>
<keyword evidence="4 6" id="KW-1015">Disulfide bond</keyword>
<keyword evidence="1 6" id="KW-0575">Peroxidase</keyword>
<protein>
    <recommendedName>
        <fullName evidence="6">Thiol peroxidase</fullName>
        <shortName evidence="6">Tpx</shortName>
        <ecNumber evidence="6">1.11.1.24</ecNumber>
    </recommendedName>
    <alternativeName>
        <fullName evidence="6">Peroxiredoxin tpx</fullName>
        <shortName evidence="6">Prx</shortName>
    </alternativeName>
    <alternativeName>
        <fullName evidence="6">Thioredoxin peroxidase</fullName>
    </alternativeName>
    <alternativeName>
        <fullName evidence="6">Thioredoxin-dependent peroxiredoxin</fullName>
    </alternativeName>
</protein>
<dbReference type="InterPro" id="IPR013766">
    <property type="entry name" value="Thioredoxin_domain"/>
</dbReference>
<evidence type="ECO:0000313" key="9">
    <source>
        <dbReference type="Proteomes" id="UP001500642"/>
    </source>
</evidence>
<feature type="domain" description="Thioredoxin" evidence="7">
    <location>
        <begin position="18"/>
        <end position="165"/>
    </location>
</feature>
<comment type="catalytic activity">
    <reaction evidence="6">
        <text>a hydroperoxide + [thioredoxin]-dithiol = an alcohol + [thioredoxin]-disulfide + H2O</text>
        <dbReference type="Rhea" id="RHEA:62620"/>
        <dbReference type="Rhea" id="RHEA-COMP:10698"/>
        <dbReference type="Rhea" id="RHEA-COMP:10700"/>
        <dbReference type="ChEBI" id="CHEBI:15377"/>
        <dbReference type="ChEBI" id="CHEBI:29950"/>
        <dbReference type="ChEBI" id="CHEBI:30879"/>
        <dbReference type="ChEBI" id="CHEBI:35924"/>
        <dbReference type="ChEBI" id="CHEBI:50058"/>
        <dbReference type="EC" id="1.11.1.24"/>
    </reaction>
</comment>
<evidence type="ECO:0000313" key="8">
    <source>
        <dbReference type="EMBL" id="GAA4391048.1"/>
    </source>
</evidence>